<feature type="active site" evidence="6">
    <location>
        <position position="361"/>
    </location>
</feature>
<evidence type="ECO:0000256" key="5">
    <source>
        <dbReference type="ARBA" id="ARBA00023098"/>
    </source>
</evidence>
<evidence type="ECO:0000313" key="8">
    <source>
        <dbReference type="EMBL" id="SDF48692.1"/>
    </source>
</evidence>
<name>A0A1G7LGK0_9PROT</name>
<keyword evidence="5" id="KW-0443">Lipid metabolism</keyword>
<dbReference type="CDD" id="cd02440">
    <property type="entry name" value="AdoMet_MTases"/>
    <property type="match status" value="1"/>
</dbReference>
<sequence length="414" mass="46417">MVLVRLLRSLVHTGSLAIVDATGRRTLVGDGSPPEATVRVRGWTSELAIAANPALKLGEAYMDGRLVVEAGSIYDVLDVVARNLGTVRNGPIMAALEGLGDRLGKAGRLKRARRQVAHHYDLSARLYDLFLDDDRQYSCAYYRAPDEDLDTAQHNKKRHIAAKLNLDRPGLRVLDIGSGWGGLGVYLAETFGAHVTGVTLSTEQLSYSQARAAASPAADRLDFQLRDYREVEGPFDRIVSVGMFEHIGKRNYDSFFAKVRDLLTDDGVALIHAIGFADAPGPINPFMRKYIFPGAELPSLSEVFAAVERIRLWATDAEVLRLHYAMTLRAWRERFMANAADAAALYDERFVRMWEFYLALCEIGFRRRTNMVWQLQLTRRVDTLPITRDYIVDTERRLMAAERDAAQQQPHHAA</sequence>
<dbReference type="InterPro" id="IPR050723">
    <property type="entry name" value="CFA/CMAS"/>
</dbReference>
<dbReference type="AlphaFoldDB" id="A0A1G7LGK0"/>
<dbReference type="STRING" id="1082479.SAMN05216241_101244"/>
<evidence type="ECO:0000256" key="1">
    <source>
        <dbReference type="ARBA" id="ARBA00010815"/>
    </source>
</evidence>
<evidence type="ECO:0000313" key="9">
    <source>
        <dbReference type="Proteomes" id="UP000199415"/>
    </source>
</evidence>
<keyword evidence="3" id="KW-0808">Transferase</keyword>
<dbReference type="GO" id="GO:0008168">
    <property type="term" value="F:methyltransferase activity"/>
    <property type="evidence" value="ECO:0007669"/>
    <property type="project" value="UniProtKB-KW"/>
</dbReference>
<keyword evidence="2" id="KW-0489">Methyltransferase</keyword>
<dbReference type="RefSeq" id="WP_090018288.1">
    <property type="nucleotide sequence ID" value="NZ_FNCE01000001.1"/>
</dbReference>
<dbReference type="GO" id="GO:0032259">
    <property type="term" value="P:methylation"/>
    <property type="evidence" value="ECO:0007669"/>
    <property type="project" value="UniProtKB-KW"/>
</dbReference>
<evidence type="ECO:0000259" key="7">
    <source>
        <dbReference type="Pfam" id="PF25371"/>
    </source>
</evidence>
<dbReference type="PANTHER" id="PTHR43667">
    <property type="entry name" value="CYCLOPROPANE-FATTY-ACYL-PHOSPHOLIPID SYNTHASE"/>
    <property type="match status" value="1"/>
</dbReference>
<dbReference type="InterPro" id="IPR029063">
    <property type="entry name" value="SAM-dependent_MTases_sf"/>
</dbReference>
<feature type="domain" description="DUF7884" evidence="7">
    <location>
        <begin position="25"/>
        <end position="83"/>
    </location>
</feature>
<dbReference type="Proteomes" id="UP000199415">
    <property type="component" value="Unassembled WGS sequence"/>
</dbReference>
<dbReference type="Pfam" id="PF25371">
    <property type="entry name" value="DUF7884"/>
    <property type="match status" value="1"/>
</dbReference>
<dbReference type="OrthoDB" id="9782855at2"/>
<dbReference type="InterPro" id="IPR057206">
    <property type="entry name" value="DUF7884"/>
</dbReference>
<dbReference type="EMBL" id="FNCE01000001">
    <property type="protein sequence ID" value="SDF48692.1"/>
    <property type="molecule type" value="Genomic_DNA"/>
</dbReference>
<accession>A0A1G7LGK0</accession>
<dbReference type="Pfam" id="PF02353">
    <property type="entry name" value="CMAS"/>
    <property type="match status" value="1"/>
</dbReference>
<proteinExistence type="inferred from homology"/>
<organism evidence="8 9">
    <name type="scientific">Limimonas halophila</name>
    <dbReference type="NCBI Taxonomy" id="1082479"/>
    <lineage>
        <taxon>Bacteria</taxon>
        <taxon>Pseudomonadati</taxon>
        <taxon>Pseudomonadota</taxon>
        <taxon>Alphaproteobacteria</taxon>
        <taxon>Rhodospirillales</taxon>
        <taxon>Rhodovibrionaceae</taxon>
        <taxon>Limimonas</taxon>
    </lineage>
</organism>
<dbReference type="Gene3D" id="3.40.50.150">
    <property type="entry name" value="Vaccinia Virus protein VP39"/>
    <property type="match status" value="1"/>
</dbReference>
<evidence type="ECO:0000256" key="3">
    <source>
        <dbReference type="ARBA" id="ARBA00022679"/>
    </source>
</evidence>
<comment type="similarity">
    <text evidence="1">Belongs to the CFA/CMAS family.</text>
</comment>
<dbReference type="SUPFAM" id="SSF53335">
    <property type="entry name" value="S-adenosyl-L-methionine-dependent methyltransferases"/>
    <property type="match status" value="1"/>
</dbReference>
<dbReference type="GO" id="GO:0008610">
    <property type="term" value="P:lipid biosynthetic process"/>
    <property type="evidence" value="ECO:0007669"/>
    <property type="project" value="InterPro"/>
</dbReference>
<keyword evidence="4" id="KW-0949">S-adenosyl-L-methionine</keyword>
<dbReference type="InterPro" id="IPR003333">
    <property type="entry name" value="CMAS"/>
</dbReference>
<gene>
    <name evidence="8" type="ORF">SAMN05216241_101244</name>
</gene>
<keyword evidence="9" id="KW-1185">Reference proteome</keyword>
<reference evidence="8 9" key="1">
    <citation type="submission" date="2016-10" db="EMBL/GenBank/DDBJ databases">
        <authorList>
            <person name="de Groot N.N."/>
        </authorList>
    </citation>
    <scope>NUCLEOTIDE SEQUENCE [LARGE SCALE GENOMIC DNA]</scope>
    <source>
        <strain evidence="8 9">DSM 25584</strain>
    </source>
</reference>
<dbReference type="PANTHER" id="PTHR43667:SF1">
    <property type="entry name" value="CYCLOPROPANE-FATTY-ACYL-PHOSPHOLIPID SYNTHASE"/>
    <property type="match status" value="1"/>
</dbReference>
<evidence type="ECO:0000256" key="4">
    <source>
        <dbReference type="ARBA" id="ARBA00022691"/>
    </source>
</evidence>
<evidence type="ECO:0000256" key="6">
    <source>
        <dbReference type="PIRSR" id="PIRSR003085-1"/>
    </source>
</evidence>
<protein>
    <submittedName>
        <fullName evidence="8">Cyclopropane-fatty-acyl-phospholipid synthase</fullName>
    </submittedName>
</protein>
<evidence type="ECO:0000256" key="2">
    <source>
        <dbReference type="ARBA" id="ARBA00022603"/>
    </source>
</evidence>
<dbReference type="PIRSF" id="PIRSF003085">
    <property type="entry name" value="CMAS"/>
    <property type="match status" value="1"/>
</dbReference>